<dbReference type="Pfam" id="PF14803">
    <property type="entry name" value="Zn_ribbon_Nudix"/>
    <property type="match status" value="1"/>
</dbReference>
<organism evidence="4 5">
    <name type="scientific">Cucumis melo</name>
    <name type="common">Muskmelon</name>
    <dbReference type="NCBI Taxonomy" id="3656"/>
    <lineage>
        <taxon>Eukaryota</taxon>
        <taxon>Viridiplantae</taxon>
        <taxon>Streptophyta</taxon>
        <taxon>Embryophyta</taxon>
        <taxon>Tracheophyta</taxon>
        <taxon>Spermatophyta</taxon>
        <taxon>Magnoliopsida</taxon>
        <taxon>eudicotyledons</taxon>
        <taxon>Gunneridae</taxon>
        <taxon>Pentapetalae</taxon>
        <taxon>rosids</taxon>
        <taxon>fabids</taxon>
        <taxon>Cucurbitales</taxon>
        <taxon>Cucurbitaceae</taxon>
        <taxon>Benincaseae</taxon>
        <taxon>Cucumis</taxon>
    </lineage>
</organism>
<evidence type="ECO:0000313" key="5">
    <source>
        <dbReference type="RefSeq" id="XP_008443046.1"/>
    </source>
</evidence>
<dbReference type="InterPro" id="IPR015797">
    <property type="entry name" value="NUDIX_hydrolase-like_dom_sf"/>
</dbReference>
<dbReference type="SMR" id="A0A1S3B6M8"/>
<evidence type="ECO:0000256" key="2">
    <source>
        <dbReference type="SAM" id="MobiDB-lite"/>
    </source>
</evidence>
<dbReference type="InterPro" id="IPR020084">
    <property type="entry name" value="NUDIX_hydrolase_CS"/>
</dbReference>
<dbReference type="Pfam" id="PF00293">
    <property type="entry name" value="NUDIX"/>
    <property type="match status" value="1"/>
</dbReference>
<gene>
    <name evidence="5" type="primary">LOC103486759</name>
</gene>
<dbReference type="SUPFAM" id="SSF55811">
    <property type="entry name" value="Nudix"/>
    <property type="match status" value="1"/>
</dbReference>
<feature type="compositionally biased region" description="Low complexity" evidence="2">
    <location>
        <begin position="83"/>
        <end position="102"/>
    </location>
</feature>
<dbReference type="InParanoid" id="A0A1S3B6M8"/>
<dbReference type="PROSITE" id="PS00893">
    <property type="entry name" value="NUDIX_BOX"/>
    <property type="match status" value="1"/>
</dbReference>
<reference evidence="5" key="1">
    <citation type="submission" date="2025-08" db="UniProtKB">
        <authorList>
            <consortium name="RefSeq"/>
        </authorList>
    </citation>
    <scope>IDENTIFICATION</scope>
    <source>
        <tissue evidence="5">Stem</tissue>
    </source>
</reference>
<keyword evidence="1 5" id="KW-0378">Hydrolase</keyword>
<dbReference type="InterPro" id="IPR000086">
    <property type="entry name" value="NUDIX_hydrolase_dom"/>
</dbReference>
<dbReference type="Proteomes" id="UP001652600">
    <property type="component" value="Chromosome 4"/>
</dbReference>
<dbReference type="InterPro" id="IPR029401">
    <property type="entry name" value="Nudix_N"/>
</dbReference>
<evidence type="ECO:0000313" key="4">
    <source>
        <dbReference type="Proteomes" id="UP001652600"/>
    </source>
</evidence>
<keyword evidence="4" id="KW-1185">Reference proteome</keyword>
<dbReference type="RefSeq" id="XP_008443046.1">
    <property type="nucleotide sequence ID" value="XM_008444824.3"/>
</dbReference>
<dbReference type="Gene3D" id="3.90.79.10">
    <property type="entry name" value="Nucleoside Triphosphate Pyrophosphohydrolase"/>
    <property type="match status" value="1"/>
</dbReference>
<dbReference type="KEGG" id="cmo:103486759"/>
<dbReference type="GeneID" id="103486759"/>
<evidence type="ECO:0000259" key="3">
    <source>
        <dbReference type="PROSITE" id="PS51462"/>
    </source>
</evidence>
<sequence length="310" mass="33628">MLKSVHLFGCSSGFVSNLLKPNSIVGFSLTSISSKRLSASSSLSCSSSILSCSSSASLFLAPRTGSFKAFCGSTCSEANQEGTSSSPLSMSESPPPSSSTVVHSSSLMQEKIRNIRFCQWCGGQTKHGIPDGEEKLRAICTVCGRITYQNPKMVVGCLIHHENKVLLCRRKIEPSYGLWTLPAGYLEIGESAADGAIRETLEEANAEVEVTSPFAQLDIPLIGQTYIIFVGKLKKPHFSPGPESLECRLFPLDDIPFDSLAFSSMLVTLRLYVEDVKAGRTTFHYGTINKRPGTGASDIHAYTLDYHLRL</sequence>
<dbReference type="OrthoDB" id="447842at2759"/>
<dbReference type="Gene3D" id="2.20.70.10">
    <property type="match status" value="1"/>
</dbReference>
<dbReference type="AlphaFoldDB" id="A0A1S3B6M8"/>
<dbReference type="eggNOG" id="KOG3084">
    <property type="taxonomic scope" value="Eukaryota"/>
</dbReference>
<dbReference type="PANTHER" id="PTHR43222">
    <property type="entry name" value="NUDIX HYDROLASE 23"/>
    <property type="match status" value="1"/>
</dbReference>
<accession>A0A1S3B6M8</accession>
<name>A0A1S3B6M8_CUCME</name>
<feature type="region of interest" description="Disordered" evidence="2">
    <location>
        <begin position="82"/>
        <end position="102"/>
    </location>
</feature>
<dbReference type="FunCoup" id="A0A1S3B6M8">
    <property type="interactions" value="473"/>
</dbReference>
<protein>
    <submittedName>
        <fullName evidence="5">Nudix hydrolase 23, chloroplastic isoform X1</fullName>
    </submittedName>
</protein>
<dbReference type="PANTHER" id="PTHR43222:SF2">
    <property type="entry name" value="NUDIX HYDROLASE 23, CHLOROPLASTIC"/>
    <property type="match status" value="1"/>
</dbReference>
<evidence type="ECO:0000256" key="1">
    <source>
        <dbReference type="ARBA" id="ARBA00022801"/>
    </source>
</evidence>
<dbReference type="CDD" id="cd04511">
    <property type="entry name" value="NUDIX_Hydrolase"/>
    <property type="match status" value="1"/>
</dbReference>
<dbReference type="PROSITE" id="PS51462">
    <property type="entry name" value="NUDIX"/>
    <property type="match status" value="1"/>
</dbReference>
<proteinExistence type="predicted"/>
<feature type="domain" description="Nudix hydrolase" evidence="3">
    <location>
        <begin position="150"/>
        <end position="273"/>
    </location>
</feature>
<dbReference type="GO" id="GO:0016787">
    <property type="term" value="F:hydrolase activity"/>
    <property type="evidence" value="ECO:0007669"/>
    <property type="project" value="UniProtKB-KW"/>
</dbReference>